<sequence>MAIALGVLGLLVVLNADHGFPLPSNAGDWMGLIAGLFWAVTANVMRNDSGQHTVDVLISWFFWAAIFALVLAMLPILDEPPVPQMRQVIEILPWFIPVVLLMIIPMFYAITWGVPLLNPGTVGVLFMTEISVGAIGAALLTDEAFGIREVLGVALITAAGLTEVFASVAYTPFFLRRKED</sequence>
<dbReference type="AlphaFoldDB" id="E7C5Z8"/>
<feature type="transmembrane region" description="Helical" evidence="1">
    <location>
        <begin position="153"/>
        <end position="175"/>
    </location>
</feature>
<protein>
    <recommendedName>
        <fullName evidence="2">EamA domain-containing protein</fullName>
    </recommendedName>
</protein>
<feature type="transmembrane region" description="Helical" evidence="1">
    <location>
        <begin position="57"/>
        <end position="76"/>
    </location>
</feature>
<dbReference type="InterPro" id="IPR000620">
    <property type="entry name" value="EamA_dom"/>
</dbReference>
<feature type="transmembrane region" description="Helical" evidence="1">
    <location>
        <begin position="29"/>
        <end position="45"/>
    </location>
</feature>
<reference evidence="3" key="1">
    <citation type="submission" date="2010-01" db="EMBL/GenBank/DDBJ databases">
        <title>Genome fragments of uncultured bacteria from the North Pacific subtropical Gyre.</title>
        <authorList>
            <person name="Pham V.D."/>
            <person name="Delong E.F."/>
        </authorList>
    </citation>
    <scope>NUCLEOTIDE SEQUENCE</scope>
</reference>
<accession>E7C5Z8</accession>
<feature type="domain" description="EamA" evidence="2">
    <location>
        <begin position="26"/>
        <end position="159"/>
    </location>
</feature>
<keyword evidence="1" id="KW-1133">Transmembrane helix</keyword>
<dbReference type="GO" id="GO:0016020">
    <property type="term" value="C:membrane"/>
    <property type="evidence" value="ECO:0007669"/>
    <property type="project" value="InterPro"/>
</dbReference>
<evidence type="ECO:0000313" key="3">
    <source>
        <dbReference type="EMBL" id="ADI22872.1"/>
    </source>
</evidence>
<evidence type="ECO:0000259" key="2">
    <source>
        <dbReference type="Pfam" id="PF00892"/>
    </source>
</evidence>
<feature type="transmembrane region" description="Helical" evidence="1">
    <location>
        <begin position="122"/>
        <end position="141"/>
    </location>
</feature>
<dbReference type="Pfam" id="PF00892">
    <property type="entry name" value="EamA"/>
    <property type="match status" value="1"/>
</dbReference>
<evidence type="ECO:0000256" key="1">
    <source>
        <dbReference type="SAM" id="Phobius"/>
    </source>
</evidence>
<organism evidence="3">
    <name type="scientific">uncultured gamma proteobacterium HF0500_32L01</name>
    <dbReference type="NCBI Taxonomy" id="723574"/>
    <lineage>
        <taxon>Bacteria</taxon>
        <taxon>Pseudomonadati</taxon>
        <taxon>Pseudomonadota</taxon>
        <taxon>Gammaproteobacteria</taxon>
        <taxon>environmental samples</taxon>
    </lineage>
</organism>
<keyword evidence="1" id="KW-0472">Membrane</keyword>
<dbReference type="EMBL" id="GU567999">
    <property type="protein sequence ID" value="ADI22872.1"/>
    <property type="molecule type" value="Genomic_DNA"/>
</dbReference>
<keyword evidence="1" id="KW-0812">Transmembrane</keyword>
<feature type="transmembrane region" description="Helical" evidence="1">
    <location>
        <begin position="91"/>
        <end position="110"/>
    </location>
</feature>
<proteinExistence type="predicted"/>
<name>E7C5Z8_9GAMM</name>